<dbReference type="SUPFAM" id="SSF50199">
    <property type="entry name" value="Staphylococcal nuclease"/>
    <property type="match status" value="1"/>
</dbReference>
<evidence type="ECO:0000256" key="1">
    <source>
        <dbReference type="SAM" id="Phobius"/>
    </source>
</evidence>
<gene>
    <name evidence="3" type="ORF">P691DRAFT_803681</name>
</gene>
<keyword evidence="4" id="KW-1185">Reference proteome</keyword>
<keyword evidence="1" id="KW-1133">Transmembrane helix</keyword>
<dbReference type="PROSITE" id="PS50830">
    <property type="entry name" value="TNASE_3"/>
    <property type="match status" value="1"/>
</dbReference>
<sequence>MFWNFWPRKPADNANSKKDTQVTQEVKEDLRSLESQLNSIPPHVRTLISYGLVATGAVGSVFLHRRYVRRIKNADWVTPDLLAKKRWIRGVVTSVGDADNFRLFHTPAFGGWRRPFKFRTIPTGNKELKDQTLHIRITGVDAPEASHFGKPEQPHAAESLAWLRHKILGKSVYCQLLRRDQYSRVVANVHLSPRFLPGAIFHGKSLPLLMLRSGHAAIYDKVPCCPFFFRLRI</sequence>
<dbReference type="Pfam" id="PF00565">
    <property type="entry name" value="SNase"/>
    <property type="match status" value="1"/>
</dbReference>
<dbReference type="EMBL" id="MU151238">
    <property type="protein sequence ID" value="KAF9446578.1"/>
    <property type="molecule type" value="Genomic_DNA"/>
</dbReference>
<dbReference type="AlphaFoldDB" id="A0A9P5X8S2"/>
<evidence type="ECO:0000313" key="4">
    <source>
        <dbReference type="Proteomes" id="UP000807342"/>
    </source>
</evidence>
<dbReference type="Gene3D" id="2.40.50.90">
    <property type="match status" value="1"/>
</dbReference>
<keyword evidence="1" id="KW-0812">Transmembrane</keyword>
<protein>
    <submittedName>
        <fullName evidence="3">Staphylococcal nuclease</fullName>
    </submittedName>
</protein>
<reference evidence="3" key="1">
    <citation type="submission" date="2020-11" db="EMBL/GenBank/DDBJ databases">
        <authorList>
            <consortium name="DOE Joint Genome Institute"/>
            <person name="Ahrendt S."/>
            <person name="Riley R."/>
            <person name="Andreopoulos W."/>
            <person name="Labutti K."/>
            <person name="Pangilinan J."/>
            <person name="Ruiz-Duenas F.J."/>
            <person name="Barrasa J.M."/>
            <person name="Sanchez-Garcia M."/>
            <person name="Camarero S."/>
            <person name="Miyauchi S."/>
            <person name="Serrano A."/>
            <person name="Linde D."/>
            <person name="Babiker R."/>
            <person name="Drula E."/>
            <person name="Ayuso-Fernandez I."/>
            <person name="Pacheco R."/>
            <person name="Padilla G."/>
            <person name="Ferreira P."/>
            <person name="Barriuso J."/>
            <person name="Kellner H."/>
            <person name="Castanera R."/>
            <person name="Alfaro M."/>
            <person name="Ramirez L."/>
            <person name="Pisabarro A.G."/>
            <person name="Kuo A."/>
            <person name="Tritt A."/>
            <person name="Lipzen A."/>
            <person name="He G."/>
            <person name="Yan M."/>
            <person name="Ng V."/>
            <person name="Cullen D."/>
            <person name="Martin F."/>
            <person name="Rosso M.-N."/>
            <person name="Henrissat B."/>
            <person name="Hibbett D."/>
            <person name="Martinez A.T."/>
            <person name="Grigoriev I.V."/>
        </authorList>
    </citation>
    <scope>NUCLEOTIDE SEQUENCE</scope>
    <source>
        <strain evidence="3">MF-IS2</strain>
    </source>
</reference>
<comment type="caution">
    <text evidence="3">The sequence shown here is derived from an EMBL/GenBank/DDBJ whole genome shotgun (WGS) entry which is preliminary data.</text>
</comment>
<dbReference type="Proteomes" id="UP000807342">
    <property type="component" value="Unassembled WGS sequence"/>
</dbReference>
<dbReference type="InterPro" id="IPR035437">
    <property type="entry name" value="SNase_OB-fold_sf"/>
</dbReference>
<organism evidence="3 4">
    <name type="scientific">Macrolepiota fuliginosa MF-IS2</name>
    <dbReference type="NCBI Taxonomy" id="1400762"/>
    <lineage>
        <taxon>Eukaryota</taxon>
        <taxon>Fungi</taxon>
        <taxon>Dikarya</taxon>
        <taxon>Basidiomycota</taxon>
        <taxon>Agaricomycotina</taxon>
        <taxon>Agaricomycetes</taxon>
        <taxon>Agaricomycetidae</taxon>
        <taxon>Agaricales</taxon>
        <taxon>Agaricineae</taxon>
        <taxon>Agaricaceae</taxon>
        <taxon>Macrolepiota</taxon>
    </lineage>
</organism>
<evidence type="ECO:0000259" key="2">
    <source>
        <dbReference type="PROSITE" id="PS50830"/>
    </source>
</evidence>
<dbReference type="InterPro" id="IPR016071">
    <property type="entry name" value="Staphylococal_nuclease_OB-fold"/>
</dbReference>
<name>A0A9P5X8S2_9AGAR</name>
<evidence type="ECO:0000313" key="3">
    <source>
        <dbReference type="EMBL" id="KAF9446578.1"/>
    </source>
</evidence>
<proteinExistence type="predicted"/>
<keyword evidence="1" id="KW-0472">Membrane</keyword>
<feature type="transmembrane region" description="Helical" evidence="1">
    <location>
        <begin position="47"/>
        <end position="63"/>
    </location>
</feature>
<dbReference type="SMART" id="SM00318">
    <property type="entry name" value="SNc"/>
    <property type="match status" value="1"/>
</dbReference>
<dbReference type="OrthoDB" id="430293at2759"/>
<feature type="domain" description="TNase-like" evidence="2">
    <location>
        <begin position="86"/>
        <end position="219"/>
    </location>
</feature>
<accession>A0A9P5X8S2</accession>